<protein>
    <submittedName>
        <fullName evidence="1">Uncharacterized protein</fullName>
    </submittedName>
</protein>
<organism evidence="1">
    <name type="scientific">Arundo donax</name>
    <name type="common">Giant reed</name>
    <name type="synonym">Donax arundinaceus</name>
    <dbReference type="NCBI Taxonomy" id="35708"/>
    <lineage>
        <taxon>Eukaryota</taxon>
        <taxon>Viridiplantae</taxon>
        <taxon>Streptophyta</taxon>
        <taxon>Embryophyta</taxon>
        <taxon>Tracheophyta</taxon>
        <taxon>Spermatophyta</taxon>
        <taxon>Magnoliopsida</taxon>
        <taxon>Liliopsida</taxon>
        <taxon>Poales</taxon>
        <taxon>Poaceae</taxon>
        <taxon>PACMAD clade</taxon>
        <taxon>Arundinoideae</taxon>
        <taxon>Arundineae</taxon>
        <taxon>Arundo</taxon>
    </lineage>
</organism>
<dbReference type="AlphaFoldDB" id="A0A0A9AH18"/>
<proteinExistence type="predicted"/>
<name>A0A0A9AH18_ARUDO</name>
<evidence type="ECO:0000313" key="1">
    <source>
        <dbReference type="EMBL" id="JAD50974.1"/>
    </source>
</evidence>
<accession>A0A0A9AH18</accession>
<reference evidence="1" key="1">
    <citation type="submission" date="2014-09" db="EMBL/GenBank/DDBJ databases">
        <authorList>
            <person name="Magalhaes I.L.F."/>
            <person name="Oliveira U."/>
            <person name="Santos F.R."/>
            <person name="Vidigal T.H.D.A."/>
            <person name="Brescovit A.D."/>
            <person name="Santos A.J."/>
        </authorList>
    </citation>
    <scope>NUCLEOTIDE SEQUENCE</scope>
    <source>
        <tissue evidence="1">Shoot tissue taken approximately 20 cm above the soil surface</tissue>
    </source>
</reference>
<dbReference type="EMBL" id="GBRH01246921">
    <property type="protein sequence ID" value="JAD50974.1"/>
    <property type="molecule type" value="Transcribed_RNA"/>
</dbReference>
<reference evidence="1" key="2">
    <citation type="journal article" date="2015" name="Data Brief">
        <title>Shoot transcriptome of the giant reed, Arundo donax.</title>
        <authorList>
            <person name="Barrero R.A."/>
            <person name="Guerrero F.D."/>
            <person name="Moolhuijzen P."/>
            <person name="Goolsby J.A."/>
            <person name="Tidwell J."/>
            <person name="Bellgard S.E."/>
            <person name="Bellgard M.I."/>
        </authorList>
    </citation>
    <scope>NUCLEOTIDE SEQUENCE</scope>
    <source>
        <tissue evidence="1">Shoot tissue taken approximately 20 cm above the soil surface</tissue>
    </source>
</reference>
<sequence length="72" mass="7980">MPNLRRLEIEATATLLKWDGCTPAGMENLLGLKEICVSMVYGQGMESERITAECTFRNIAQAHPCRPTVTIV</sequence>